<accession>A0A241Q375</accession>
<evidence type="ECO:0000313" key="2">
    <source>
        <dbReference type="Proteomes" id="UP000197638"/>
    </source>
</evidence>
<name>A0A241Q375_FUSNP</name>
<protein>
    <submittedName>
        <fullName evidence="1">Uncharacterized protein</fullName>
    </submittedName>
</protein>
<evidence type="ECO:0000313" key="1">
    <source>
        <dbReference type="EMBL" id="ASG29235.1"/>
    </source>
</evidence>
<gene>
    <name evidence="1" type="ORF">CBG61_10290</name>
</gene>
<organism evidence="1 2">
    <name type="scientific">Fusobacterium nucleatum subsp. polymorphum</name>
    <name type="common">Fusobacterium polymorphum</name>
    <dbReference type="NCBI Taxonomy" id="76857"/>
    <lineage>
        <taxon>Bacteria</taxon>
        <taxon>Fusobacteriati</taxon>
        <taxon>Fusobacteriota</taxon>
        <taxon>Fusobacteriia</taxon>
        <taxon>Fusobacteriales</taxon>
        <taxon>Fusobacteriaceae</taxon>
        <taxon>Fusobacterium</taxon>
    </lineage>
</organism>
<dbReference type="AlphaFoldDB" id="A0A241Q375"/>
<dbReference type="EMBL" id="CP022123">
    <property type="protein sequence ID" value="ASG29235.1"/>
    <property type="molecule type" value="Genomic_DNA"/>
</dbReference>
<proteinExistence type="predicted"/>
<dbReference type="Proteomes" id="UP000197638">
    <property type="component" value="Chromosome"/>
</dbReference>
<reference evidence="1 2" key="1">
    <citation type="submission" date="2017-06" db="EMBL/GenBank/DDBJ databases">
        <title>Genome sequencing of Fusobacterium nucleatum subsp. polymorphum KCOM 1275 (=ChDC F310).</title>
        <authorList>
            <person name="Kook J.-K."/>
            <person name="Park S.-N."/>
            <person name="Lim Y.K."/>
            <person name="Roh H."/>
        </authorList>
    </citation>
    <scope>NUCLEOTIDE SEQUENCE [LARGE SCALE GENOMIC DNA]</scope>
    <source>
        <strain evidence="1 2">KCOM 1275</strain>
    </source>
</reference>
<sequence>MFMLNEFSEETILKLMEWVVKLEQENLNQLDDEDRSTIVKKIYDKFKEEIKCNLNQ</sequence>